<dbReference type="AlphaFoldDB" id="A0A1X0RHZ8"/>
<name>A0A1X0RHZ8_RHIZD</name>
<evidence type="ECO:0000313" key="2">
    <source>
        <dbReference type="EMBL" id="ORE11551.1"/>
    </source>
</evidence>
<sequence length="102" mass="11579">MLRNSTGINMPTYQTQDAPLLPSSPQINSGQPYMASTERMLKRAVDIACTICHSNEELISIKNYIENEEANNLLLAYEEAFSKPQSLKDKYSSHLRTLDTQR</sequence>
<organism evidence="2">
    <name type="scientific">Rhizopus microsporus var. microsporus</name>
    <dbReference type="NCBI Taxonomy" id="86635"/>
    <lineage>
        <taxon>Eukaryota</taxon>
        <taxon>Fungi</taxon>
        <taxon>Fungi incertae sedis</taxon>
        <taxon>Mucoromycota</taxon>
        <taxon>Mucoromycotina</taxon>
        <taxon>Mucoromycetes</taxon>
        <taxon>Mucorales</taxon>
        <taxon>Mucorineae</taxon>
        <taxon>Rhizopodaceae</taxon>
        <taxon>Rhizopus</taxon>
    </lineage>
</organism>
<proteinExistence type="predicted"/>
<dbReference type="VEuPathDB" id="FungiDB:BCV72DRAFT_300844"/>
<accession>A0A1X0RHZ8</accession>
<reference evidence="2" key="1">
    <citation type="journal article" date="2016" name="Proc. Natl. Acad. Sci. U.S.A.">
        <title>Lipid metabolic changes in an early divergent fungus govern the establishment of a mutualistic symbiosis with endobacteria.</title>
        <authorList>
            <person name="Lastovetsky O.A."/>
            <person name="Gaspar M.L."/>
            <person name="Mondo S.J."/>
            <person name="LaButti K.M."/>
            <person name="Sandor L."/>
            <person name="Grigoriev I.V."/>
            <person name="Henry S.A."/>
            <person name="Pawlowska T.E."/>
        </authorList>
    </citation>
    <scope>NUCLEOTIDE SEQUENCE [LARGE SCALE GENOMIC DNA]</scope>
    <source>
        <strain evidence="2">ATCC 52814</strain>
    </source>
</reference>
<protein>
    <submittedName>
        <fullName evidence="2">Uncharacterized protein</fullName>
    </submittedName>
</protein>
<dbReference type="EMBL" id="KV921856">
    <property type="protein sequence ID" value="ORE11551.1"/>
    <property type="molecule type" value="Genomic_DNA"/>
</dbReference>
<evidence type="ECO:0000256" key="1">
    <source>
        <dbReference type="SAM" id="MobiDB-lite"/>
    </source>
</evidence>
<feature type="region of interest" description="Disordered" evidence="1">
    <location>
        <begin position="1"/>
        <end position="32"/>
    </location>
</feature>
<dbReference type="Proteomes" id="UP000242414">
    <property type="component" value="Unassembled WGS sequence"/>
</dbReference>
<gene>
    <name evidence="2" type="ORF">BCV72DRAFT_300844</name>
</gene>
<feature type="compositionally biased region" description="Polar residues" evidence="1">
    <location>
        <begin position="1"/>
        <end position="31"/>
    </location>
</feature>